<dbReference type="Proteomes" id="UP001162131">
    <property type="component" value="Unassembled WGS sequence"/>
</dbReference>
<dbReference type="SUPFAM" id="SSF52540">
    <property type="entry name" value="P-loop containing nucleoside triphosphate hydrolases"/>
    <property type="match status" value="1"/>
</dbReference>
<feature type="compositionally biased region" description="Basic residues" evidence="2">
    <location>
        <begin position="396"/>
        <end position="405"/>
    </location>
</feature>
<dbReference type="SMART" id="SM00015">
    <property type="entry name" value="IQ"/>
    <property type="match status" value="2"/>
</dbReference>
<dbReference type="Gene3D" id="1.20.5.190">
    <property type="match status" value="1"/>
</dbReference>
<dbReference type="AlphaFoldDB" id="A0AAU9KAF7"/>
<comment type="caution">
    <text evidence="3">The sequence shown here is derived from an EMBL/GenBank/DDBJ whole genome shotgun (WGS) entry which is preliminary data.</text>
</comment>
<gene>
    <name evidence="3" type="ORF">BSTOLATCC_MIC65329</name>
</gene>
<evidence type="ECO:0000313" key="3">
    <source>
        <dbReference type="EMBL" id="CAG9336022.1"/>
    </source>
</evidence>
<organism evidence="3 4">
    <name type="scientific">Blepharisma stoltei</name>
    <dbReference type="NCBI Taxonomy" id="1481888"/>
    <lineage>
        <taxon>Eukaryota</taxon>
        <taxon>Sar</taxon>
        <taxon>Alveolata</taxon>
        <taxon>Ciliophora</taxon>
        <taxon>Postciliodesmatophora</taxon>
        <taxon>Heterotrichea</taxon>
        <taxon>Heterotrichida</taxon>
        <taxon>Blepharismidae</taxon>
        <taxon>Blepharisma</taxon>
    </lineage>
</organism>
<proteinExistence type="predicted"/>
<dbReference type="PROSITE" id="PS50096">
    <property type="entry name" value="IQ"/>
    <property type="match status" value="2"/>
</dbReference>
<keyword evidence="1" id="KW-0175">Coiled coil</keyword>
<reference evidence="3" key="1">
    <citation type="submission" date="2021-09" db="EMBL/GenBank/DDBJ databases">
        <authorList>
            <consortium name="AG Swart"/>
            <person name="Singh M."/>
            <person name="Singh A."/>
            <person name="Seah K."/>
            <person name="Emmerich C."/>
        </authorList>
    </citation>
    <scope>NUCLEOTIDE SEQUENCE</scope>
    <source>
        <strain evidence="3">ATCC30299</strain>
    </source>
</reference>
<sequence>MNFPPIIIRNSYNEGISSSFEKSFSKTPIPKLPRIRALSQRNSSNQITIRSRNSNHSQHYSEISDEIDIKLRHHLEAKDALIKQYTFQSNKKQELEEKIKKKERKERLSLQLQKVYGYSFDKDIYRLEDEEMIQKASDFYKEKKSFLGIVKFQRMWHQHFIKNKIQIEKIKINSAARKIQNCWLDYYRKAVLPRKLLEKRIKAATIIQKYIRGYFQRQSYLLYKHQKNLALAFKYMEDFKNKILEKNTIIIQRNWRSYKLRQSIAKRLERKRKKRNVIPLRTLKRENTEFDGKTSNDNSPRRHNQDSSPRKINFDDNKPFESSPRKINIENSPKKLNLDNSPRKFEDTLRKSKEDIPPLRIKPENSPKKSKSKAEDYGKKPKKEKHGLIKLIKPTSPKKKPKKII</sequence>
<name>A0AAU9KAF7_9CILI</name>
<dbReference type="Pfam" id="PF00612">
    <property type="entry name" value="IQ"/>
    <property type="match status" value="2"/>
</dbReference>
<feature type="compositionally biased region" description="Basic and acidic residues" evidence="2">
    <location>
        <begin position="283"/>
        <end position="379"/>
    </location>
</feature>
<feature type="region of interest" description="Disordered" evidence="2">
    <location>
        <begin position="275"/>
        <end position="405"/>
    </location>
</feature>
<keyword evidence="4" id="KW-1185">Reference proteome</keyword>
<evidence type="ECO:0000256" key="2">
    <source>
        <dbReference type="SAM" id="MobiDB-lite"/>
    </source>
</evidence>
<evidence type="ECO:0000256" key="1">
    <source>
        <dbReference type="SAM" id="Coils"/>
    </source>
</evidence>
<dbReference type="InterPro" id="IPR000048">
    <property type="entry name" value="IQ_motif_EF-hand-BS"/>
</dbReference>
<evidence type="ECO:0000313" key="4">
    <source>
        <dbReference type="Proteomes" id="UP001162131"/>
    </source>
</evidence>
<accession>A0AAU9KAF7</accession>
<protein>
    <submittedName>
        <fullName evidence="3">Uncharacterized protein</fullName>
    </submittedName>
</protein>
<feature type="coiled-coil region" evidence="1">
    <location>
        <begin position="78"/>
        <end position="112"/>
    </location>
</feature>
<dbReference type="InterPro" id="IPR027417">
    <property type="entry name" value="P-loop_NTPase"/>
</dbReference>
<dbReference type="EMBL" id="CAJZBQ010000063">
    <property type="protein sequence ID" value="CAG9336022.1"/>
    <property type="molecule type" value="Genomic_DNA"/>
</dbReference>